<organism evidence="1 2">
    <name type="scientific">Mycolicibacterium duvalii</name>
    <dbReference type="NCBI Taxonomy" id="39688"/>
    <lineage>
        <taxon>Bacteria</taxon>
        <taxon>Bacillati</taxon>
        <taxon>Actinomycetota</taxon>
        <taxon>Actinomycetes</taxon>
        <taxon>Mycobacteriales</taxon>
        <taxon>Mycobacteriaceae</taxon>
        <taxon>Mycolicibacterium</taxon>
    </lineage>
</organism>
<dbReference type="Pfam" id="PF12680">
    <property type="entry name" value="SnoaL_2"/>
    <property type="match status" value="1"/>
</dbReference>
<dbReference type="InterPro" id="IPR032710">
    <property type="entry name" value="NTF2-like_dom_sf"/>
</dbReference>
<dbReference type="InterPro" id="IPR037401">
    <property type="entry name" value="SnoaL-like"/>
</dbReference>
<dbReference type="EMBL" id="AP022563">
    <property type="protein sequence ID" value="BBX17134.1"/>
    <property type="molecule type" value="Genomic_DNA"/>
</dbReference>
<evidence type="ECO:0000313" key="1">
    <source>
        <dbReference type="EMBL" id="BBX17134.1"/>
    </source>
</evidence>
<dbReference type="SUPFAM" id="SSF54427">
    <property type="entry name" value="NTF2-like"/>
    <property type="match status" value="1"/>
</dbReference>
<accession>A0A7I7K0K3</accession>
<name>A0A7I7K0K3_9MYCO</name>
<dbReference type="AlphaFoldDB" id="A0A7I7K0K3"/>
<dbReference type="Proteomes" id="UP000467006">
    <property type="component" value="Chromosome"/>
</dbReference>
<sequence>MSTRDRIDQQLGAVPTTIARSHIEDVTTRFMATYAVRDVDTRISLFADDAVFEDPAGLRFAGNAVELKGFFTAIAEGFTITFTHEQLIVTGDEALQIANVRVQEGDSEPAHLHLFLHFVFNPDGLITSLRTFFDQGCVS</sequence>
<gene>
    <name evidence="1" type="ORF">MDUV_19940</name>
</gene>
<evidence type="ECO:0000313" key="2">
    <source>
        <dbReference type="Proteomes" id="UP000467006"/>
    </source>
</evidence>
<reference evidence="1 2" key="1">
    <citation type="journal article" date="2019" name="Emerg. Microbes Infect.">
        <title>Comprehensive subspecies identification of 175 nontuberculous mycobacteria species based on 7547 genomic profiles.</title>
        <authorList>
            <person name="Matsumoto Y."/>
            <person name="Kinjo T."/>
            <person name="Motooka D."/>
            <person name="Nabeya D."/>
            <person name="Jung N."/>
            <person name="Uechi K."/>
            <person name="Horii T."/>
            <person name="Iida T."/>
            <person name="Fujita J."/>
            <person name="Nakamura S."/>
        </authorList>
    </citation>
    <scope>NUCLEOTIDE SEQUENCE [LARGE SCALE GENOMIC DNA]</scope>
    <source>
        <strain evidence="1 2">JCM 6396</strain>
    </source>
</reference>
<dbReference type="Gene3D" id="3.10.450.50">
    <property type="match status" value="1"/>
</dbReference>
<dbReference type="RefSeq" id="WP_098003047.1">
    <property type="nucleotide sequence ID" value="NZ_AP022563.1"/>
</dbReference>
<proteinExistence type="predicted"/>
<dbReference type="OrthoDB" id="5732163at2"/>
<dbReference type="KEGG" id="mdu:MDUV_19940"/>
<protein>
    <submittedName>
        <fullName evidence="1">Uncharacterized protein</fullName>
    </submittedName>
</protein>
<keyword evidence="2" id="KW-1185">Reference proteome</keyword>